<dbReference type="InterPro" id="IPR036273">
    <property type="entry name" value="CRAL/TRIO_N_dom_sf"/>
</dbReference>
<dbReference type="InterPro" id="IPR001251">
    <property type="entry name" value="CRAL-TRIO_dom"/>
</dbReference>
<organism evidence="2 3">
    <name type="scientific">Coccomyxa viridis</name>
    <dbReference type="NCBI Taxonomy" id="1274662"/>
    <lineage>
        <taxon>Eukaryota</taxon>
        <taxon>Viridiplantae</taxon>
        <taxon>Chlorophyta</taxon>
        <taxon>core chlorophytes</taxon>
        <taxon>Trebouxiophyceae</taxon>
        <taxon>Trebouxiophyceae incertae sedis</taxon>
        <taxon>Coccomyxaceae</taxon>
        <taxon>Coccomyxa</taxon>
    </lineage>
</organism>
<dbReference type="Proteomes" id="UP001314263">
    <property type="component" value="Unassembled WGS sequence"/>
</dbReference>
<sequence length="222" mass="25622">MPWTGSKEQEEALQRLEQHMQSCQAGTPDIATQQWFLRDRKLDVHEAAQKLRRMMEWRQDFLGGRTPSEADVAPEASTGKAYLHSQRDVNGRPVIIIRASRHVTGERPLDDSKRLCSHLLEKAIDQLDGDCETILGIFDLRSFGPQNADFGFVRFLVDAFFSYYPKRLGQVLFVDAPWGFNAGWSVVKPWLKKYAALVSFVSREELRRQYFTPQTVPDDFRK</sequence>
<gene>
    <name evidence="2" type="ORF">CVIRNUC_005551</name>
</gene>
<dbReference type="PROSITE" id="PS50191">
    <property type="entry name" value="CRAL_TRIO"/>
    <property type="match status" value="1"/>
</dbReference>
<dbReference type="SUPFAM" id="SSF46938">
    <property type="entry name" value="CRAL/TRIO N-terminal domain"/>
    <property type="match status" value="1"/>
</dbReference>
<dbReference type="CDD" id="cd00170">
    <property type="entry name" value="SEC14"/>
    <property type="match status" value="1"/>
</dbReference>
<protein>
    <recommendedName>
        <fullName evidence="1">CRAL-TRIO domain-containing protein</fullName>
    </recommendedName>
</protein>
<dbReference type="AlphaFoldDB" id="A0AAV1I5Q4"/>
<dbReference type="SUPFAM" id="SSF52087">
    <property type="entry name" value="CRAL/TRIO domain"/>
    <property type="match status" value="1"/>
</dbReference>
<accession>A0AAV1I5Q4</accession>
<dbReference type="Pfam" id="PF00650">
    <property type="entry name" value="CRAL_TRIO"/>
    <property type="match status" value="1"/>
</dbReference>
<comment type="caution">
    <text evidence="2">The sequence shown here is derived from an EMBL/GenBank/DDBJ whole genome shotgun (WGS) entry which is preliminary data.</text>
</comment>
<name>A0AAV1I5Q4_9CHLO</name>
<dbReference type="InterPro" id="IPR036865">
    <property type="entry name" value="CRAL-TRIO_dom_sf"/>
</dbReference>
<evidence type="ECO:0000313" key="3">
    <source>
        <dbReference type="Proteomes" id="UP001314263"/>
    </source>
</evidence>
<dbReference type="EMBL" id="CAUYUE010000006">
    <property type="protein sequence ID" value="CAK0782087.1"/>
    <property type="molecule type" value="Genomic_DNA"/>
</dbReference>
<evidence type="ECO:0000259" key="1">
    <source>
        <dbReference type="PROSITE" id="PS50191"/>
    </source>
</evidence>
<evidence type="ECO:0000313" key="2">
    <source>
        <dbReference type="EMBL" id="CAK0782087.1"/>
    </source>
</evidence>
<reference evidence="2 3" key="1">
    <citation type="submission" date="2023-10" db="EMBL/GenBank/DDBJ databases">
        <authorList>
            <person name="Maclean D."/>
            <person name="Macfadyen A."/>
        </authorList>
    </citation>
    <scope>NUCLEOTIDE SEQUENCE [LARGE SCALE GENOMIC DNA]</scope>
</reference>
<dbReference type="PANTHER" id="PTHR47556">
    <property type="entry name" value="SEC14P-LIKE PHOSPHATIDYLINOSITOL TRANSFER FAMILY PROTEIN"/>
    <property type="match status" value="1"/>
</dbReference>
<proteinExistence type="predicted"/>
<dbReference type="Gene3D" id="3.40.525.10">
    <property type="entry name" value="CRAL-TRIO lipid binding domain"/>
    <property type="match status" value="1"/>
</dbReference>
<keyword evidence="3" id="KW-1185">Reference proteome</keyword>
<dbReference type="SMART" id="SM00516">
    <property type="entry name" value="SEC14"/>
    <property type="match status" value="1"/>
</dbReference>
<feature type="domain" description="CRAL-TRIO" evidence="1">
    <location>
        <begin position="71"/>
        <end position="222"/>
    </location>
</feature>
<dbReference type="PANTHER" id="PTHR47556:SF1">
    <property type="entry name" value="SEC14P-LIKE PHOSPHATIDYLINOSITOL TRANSFER FAMILY PROTEIN"/>
    <property type="match status" value="1"/>
</dbReference>